<dbReference type="InterPro" id="IPR024079">
    <property type="entry name" value="MetalloPept_cat_dom_sf"/>
</dbReference>
<feature type="compositionally biased region" description="Gly residues" evidence="1">
    <location>
        <begin position="306"/>
        <end position="324"/>
    </location>
</feature>
<feature type="region of interest" description="Disordered" evidence="1">
    <location>
        <begin position="213"/>
        <end position="366"/>
    </location>
</feature>
<feature type="compositionally biased region" description="Polar residues" evidence="1">
    <location>
        <begin position="295"/>
        <end position="304"/>
    </location>
</feature>
<name>A0A409W5X8_9AGAR</name>
<comment type="caution">
    <text evidence="2">The sequence shown here is derived from an EMBL/GenBank/DDBJ whole genome shotgun (WGS) entry which is preliminary data.</text>
</comment>
<feature type="compositionally biased region" description="Polar residues" evidence="1">
    <location>
        <begin position="234"/>
        <end position="248"/>
    </location>
</feature>
<keyword evidence="3" id="KW-1185">Reference proteome</keyword>
<dbReference type="AlphaFoldDB" id="A0A409W5X8"/>
<evidence type="ECO:0000313" key="3">
    <source>
        <dbReference type="Proteomes" id="UP000284842"/>
    </source>
</evidence>
<gene>
    <name evidence="2" type="ORF">CVT24_012792</name>
</gene>
<proteinExistence type="predicted"/>
<dbReference type="Proteomes" id="UP000284842">
    <property type="component" value="Unassembled WGS sequence"/>
</dbReference>
<dbReference type="InParanoid" id="A0A409W5X8"/>
<sequence length="366" mass="38238">MMSITLPFTAHRQIGLMKSTITAALSGDASHLSKISTVFSASYTSRPKLLQLKAIIDALVVGKLHIKASISPFRGAIASADPEKGEMMIGQVFFEETTPEWLRVVTIVHEASHVFGNTLDFWEYNHDKTKLFPVPAELVREHAINGDMSIAYSEVHRLAPTLTHKNADTWAVFGYFLEHNKLPPPLLPLVTTSTSPAASWHLGIPCTRVSASSIGRSGSGGTSIGSSPARGSVGRTSGSNGISSQGSKSGRPKLSITIPKSHGSTGAGGGVSAHSSAQGQPYSAGHSWADDVSLSGFSSPNRSPTGYGGGSVGGGSHGAGGGKIGTYDVPLRPASARPFEAQGIHQPASLSAGRRKSVQWPVPDAR</sequence>
<protein>
    <submittedName>
        <fullName evidence="2">Uncharacterized protein</fullName>
    </submittedName>
</protein>
<dbReference type="EMBL" id="NHTK01005789">
    <property type="protein sequence ID" value="PPQ73906.1"/>
    <property type="molecule type" value="Genomic_DNA"/>
</dbReference>
<accession>A0A409W5X8</accession>
<dbReference type="Gene3D" id="3.40.390.10">
    <property type="entry name" value="Collagenase (Catalytic Domain)"/>
    <property type="match status" value="1"/>
</dbReference>
<reference evidence="2 3" key="1">
    <citation type="journal article" date="2018" name="Evol. Lett.">
        <title>Horizontal gene cluster transfer increased hallucinogenic mushroom diversity.</title>
        <authorList>
            <person name="Reynolds H.T."/>
            <person name="Vijayakumar V."/>
            <person name="Gluck-Thaler E."/>
            <person name="Korotkin H.B."/>
            <person name="Matheny P.B."/>
            <person name="Slot J.C."/>
        </authorList>
    </citation>
    <scope>NUCLEOTIDE SEQUENCE [LARGE SCALE GENOMIC DNA]</scope>
    <source>
        <strain evidence="2 3">2629</strain>
    </source>
</reference>
<evidence type="ECO:0000313" key="2">
    <source>
        <dbReference type="EMBL" id="PPQ73906.1"/>
    </source>
</evidence>
<organism evidence="2 3">
    <name type="scientific">Panaeolus cyanescens</name>
    <dbReference type="NCBI Taxonomy" id="181874"/>
    <lineage>
        <taxon>Eukaryota</taxon>
        <taxon>Fungi</taxon>
        <taxon>Dikarya</taxon>
        <taxon>Basidiomycota</taxon>
        <taxon>Agaricomycotina</taxon>
        <taxon>Agaricomycetes</taxon>
        <taxon>Agaricomycetidae</taxon>
        <taxon>Agaricales</taxon>
        <taxon>Agaricineae</taxon>
        <taxon>Galeropsidaceae</taxon>
        <taxon>Panaeolus</taxon>
    </lineage>
</organism>
<dbReference type="GO" id="GO:0008237">
    <property type="term" value="F:metallopeptidase activity"/>
    <property type="evidence" value="ECO:0007669"/>
    <property type="project" value="InterPro"/>
</dbReference>
<dbReference type="OrthoDB" id="3067737at2759"/>
<evidence type="ECO:0000256" key="1">
    <source>
        <dbReference type="SAM" id="MobiDB-lite"/>
    </source>
</evidence>